<evidence type="ECO:0008006" key="4">
    <source>
        <dbReference type="Google" id="ProtNLM"/>
    </source>
</evidence>
<dbReference type="EMBL" id="QRDY01000021">
    <property type="protein sequence ID" value="RED54757.1"/>
    <property type="molecule type" value="Genomic_DNA"/>
</dbReference>
<keyword evidence="1" id="KW-0812">Transmembrane</keyword>
<evidence type="ECO:0000256" key="1">
    <source>
        <dbReference type="SAM" id="Phobius"/>
    </source>
</evidence>
<evidence type="ECO:0000313" key="2">
    <source>
        <dbReference type="EMBL" id="RED54757.1"/>
    </source>
</evidence>
<gene>
    <name evidence="2" type="ORF">DFP95_12113</name>
</gene>
<sequence>MSKSKRDWKDSDGSVSLEASMVFPWVLMITFLLVVFALFISQRALLYYSSTVMAERTAFSWSNSTKDSRSGAYPQGQYDGLYWRLTDDALVRGLFGLVTDQEAATSVRIDSEMVEGQGRNAENKLQRIGYETASVHRMGTGEIDYRNAGINRQIEVRVTGNWIAEPLSWIRGDGETETEVTALIVEPAEFIRSFDLVRYYASRIKEAGAGGDAYRDKAGGVLQKRE</sequence>
<dbReference type="AlphaFoldDB" id="A0A3D9HZ28"/>
<organism evidence="2 3">
    <name type="scientific">Cohnella lupini</name>
    <dbReference type="NCBI Taxonomy" id="1294267"/>
    <lineage>
        <taxon>Bacteria</taxon>
        <taxon>Bacillati</taxon>
        <taxon>Bacillota</taxon>
        <taxon>Bacilli</taxon>
        <taxon>Bacillales</taxon>
        <taxon>Paenibacillaceae</taxon>
        <taxon>Cohnella</taxon>
    </lineage>
</organism>
<proteinExistence type="predicted"/>
<dbReference type="OrthoDB" id="2703555at2"/>
<keyword evidence="1" id="KW-1133">Transmembrane helix</keyword>
<keyword evidence="3" id="KW-1185">Reference proteome</keyword>
<dbReference type="RefSeq" id="WP_115995123.1">
    <property type="nucleotide sequence ID" value="NZ_QRDY01000021.1"/>
</dbReference>
<keyword evidence="1" id="KW-0472">Membrane</keyword>
<comment type="caution">
    <text evidence="2">The sequence shown here is derived from an EMBL/GenBank/DDBJ whole genome shotgun (WGS) entry which is preliminary data.</text>
</comment>
<name>A0A3D9HZ28_9BACL</name>
<evidence type="ECO:0000313" key="3">
    <source>
        <dbReference type="Proteomes" id="UP000256869"/>
    </source>
</evidence>
<dbReference type="Proteomes" id="UP000256869">
    <property type="component" value="Unassembled WGS sequence"/>
</dbReference>
<feature type="transmembrane region" description="Helical" evidence="1">
    <location>
        <begin position="20"/>
        <end position="40"/>
    </location>
</feature>
<protein>
    <recommendedName>
        <fullName evidence="4">TadE-like protein</fullName>
    </recommendedName>
</protein>
<accession>A0A3D9HZ28</accession>
<reference evidence="2 3" key="1">
    <citation type="submission" date="2018-07" db="EMBL/GenBank/DDBJ databases">
        <title>Genomic Encyclopedia of Type Strains, Phase III (KMG-III): the genomes of soil and plant-associated and newly described type strains.</title>
        <authorList>
            <person name="Whitman W."/>
        </authorList>
    </citation>
    <scope>NUCLEOTIDE SEQUENCE [LARGE SCALE GENOMIC DNA]</scope>
    <source>
        <strain evidence="2 3">CECT 8236</strain>
    </source>
</reference>